<dbReference type="InterPro" id="IPR015018">
    <property type="entry name" value="DUF1905"/>
</dbReference>
<organism evidence="1 2">
    <name type="scientific">Chryseotalea sanaruensis</name>
    <dbReference type="NCBI Taxonomy" id="2482724"/>
    <lineage>
        <taxon>Bacteria</taxon>
        <taxon>Pseudomonadati</taxon>
        <taxon>Bacteroidota</taxon>
        <taxon>Cytophagia</taxon>
        <taxon>Cytophagales</taxon>
        <taxon>Chryseotaleaceae</taxon>
        <taxon>Chryseotalea</taxon>
    </lineage>
</organism>
<dbReference type="Pfam" id="PF08922">
    <property type="entry name" value="DUF1905"/>
    <property type="match status" value="1"/>
</dbReference>
<dbReference type="RefSeq" id="WP_127121258.1">
    <property type="nucleotide sequence ID" value="NZ_BHXQ01000001.1"/>
</dbReference>
<reference evidence="1 2" key="1">
    <citation type="submission" date="2018-11" db="EMBL/GenBank/DDBJ databases">
        <title>Chryseotalea sanarue gen. nov., sp., nov., a member of the family Cytophagaceae, isolated from a brackish lake in Hamamatsu Japan.</title>
        <authorList>
            <person name="Maejima Y."/>
            <person name="Iino T."/>
            <person name="Muraguchi Y."/>
            <person name="Fukuda K."/>
            <person name="Ohkuma M."/>
            <person name="Moriuchi R."/>
            <person name="Dohra H."/>
            <person name="Kimbara K."/>
            <person name="Shintani M."/>
        </authorList>
    </citation>
    <scope>NUCLEOTIDE SEQUENCE [LARGE SCALE GENOMIC DNA]</scope>
    <source>
        <strain evidence="1 2">Ys</strain>
    </source>
</reference>
<dbReference type="EMBL" id="BHXQ01000001">
    <property type="protein sequence ID" value="GCC50644.1"/>
    <property type="molecule type" value="Genomic_DNA"/>
</dbReference>
<dbReference type="SUPFAM" id="SSF141694">
    <property type="entry name" value="AF2212/PG0164-like"/>
    <property type="match status" value="1"/>
</dbReference>
<dbReference type="Gene3D" id="2.40.30.100">
    <property type="entry name" value="AF2212/PG0164-like"/>
    <property type="match status" value="1"/>
</dbReference>
<dbReference type="Proteomes" id="UP000288227">
    <property type="component" value="Unassembled WGS sequence"/>
</dbReference>
<evidence type="ECO:0000313" key="1">
    <source>
        <dbReference type="EMBL" id="GCC50644.1"/>
    </source>
</evidence>
<dbReference type="OrthoDB" id="9800461at2"/>
<name>A0A401U6Q6_9BACT</name>
<dbReference type="AlphaFoldDB" id="A0A401U6Q6"/>
<keyword evidence="2" id="KW-1185">Reference proteome</keyword>
<dbReference type="Pfam" id="PF13376">
    <property type="entry name" value="OmdA"/>
    <property type="match status" value="1"/>
</dbReference>
<gene>
    <name evidence="1" type="ORF">SanaruYs_08620</name>
</gene>
<protein>
    <submittedName>
        <fullName evidence="1">DUF1905 domain-containing protein</fullName>
    </submittedName>
</protein>
<proteinExistence type="predicted"/>
<comment type="caution">
    <text evidence="1">The sequence shown here is derived from an EMBL/GenBank/DDBJ whole genome shotgun (WGS) entry which is preliminary data.</text>
</comment>
<sequence length="169" mass="19143">MVEYKTTILKYEKNGEKTGWTYIDVPADVAEQLVPNNKKSFRVKGKLDKHTIKQVALIPVGKGNFIIPINADIRKAIGKKEGAQLLVSLSVDKTDFKFDEDFMACLEDEPKAIQYFKSITASHQKYFSKWISSAKTEETKVKRITMAISALSRELGYSEMIRESMAKKG</sequence>
<dbReference type="InterPro" id="IPR037079">
    <property type="entry name" value="AF2212/PG0164-like_sf"/>
</dbReference>
<accession>A0A401U6Q6</accession>
<evidence type="ECO:0000313" key="2">
    <source>
        <dbReference type="Proteomes" id="UP000288227"/>
    </source>
</evidence>